<reference evidence="1 2" key="1">
    <citation type="journal article" date="2017" name="Int. J. Syst. Evol. Microbiol.">
        <title>Mucilaginibacterpsychrotolerans sp. nov., isolated from peatlands.</title>
        <authorList>
            <person name="Deng Y."/>
            <person name="Shen L."/>
            <person name="Xu B."/>
            <person name="Liu Y."/>
            <person name="Gu Z."/>
            <person name="Liu H."/>
            <person name="Zhou Y."/>
        </authorList>
    </citation>
    <scope>NUCLEOTIDE SEQUENCE [LARGE SCALE GENOMIC DNA]</scope>
    <source>
        <strain evidence="1 2">NH7-4</strain>
    </source>
</reference>
<sequence>MKNFTIICTIKNELQKLNVIFKQSSFACFYIYKNNKWIGTIHKKGDEQYVLISYSKFVFSQTDVISIAKELTHYEKSHRYTTAFCSTLKAA</sequence>
<name>A0A4Y8SMG9_9SPHI</name>
<organism evidence="1 2">
    <name type="scientific">Mucilaginibacter psychrotolerans</name>
    <dbReference type="NCBI Taxonomy" id="1524096"/>
    <lineage>
        <taxon>Bacteria</taxon>
        <taxon>Pseudomonadati</taxon>
        <taxon>Bacteroidota</taxon>
        <taxon>Sphingobacteriia</taxon>
        <taxon>Sphingobacteriales</taxon>
        <taxon>Sphingobacteriaceae</taxon>
        <taxon>Mucilaginibacter</taxon>
    </lineage>
</organism>
<evidence type="ECO:0000313" key="1">
    <source>
        <dbReference type="EMBL" id="TFF39821.1"/>
    </source>
</evidence>
<dbReference type="RefSeq" id="WP_133227461.1">
    <property type="nucleotide sequence ID" value="NZ_SOZE01000003.1"/>
</dbReference>
<proteinExistence type="predicted"/>
<keyword evidence="2" id="KW-1185">Reference proteome</keyword>
<dbReference type="AlphaFoldDB" id="A0A4Y8SMG9"/>
<protein>
    <submittedName>
        <fullName evidence="1">Uncharacterized protein</fullName>
    </submittedName>
</protein>
<accession>A0A4Y8SMG9</accession>
<comment type="caution">
    <text evidence="1">The sequence shown here is derived from an EMBL/GenBank/DDBJ whole genome shotgun (WGS) entry which is preliminary data.</text>
</comment>
<gene>
    <name evidence="1" type="ORF">E2R66_05515</name>
</gene>
<dbReference type="Proteomes" id="UP000297540">
    <property type="component" value="Unassembled WGS sequence"/>
</dbReference>
<dbReference type="EMBL" id="SOZE01000003">
    <property type="protein sequence ID" value="TFF39821.1"/>
    <property type="molecule type" value="Genomic_DNA"/>
</dbReference>
<evidence type="ECO:0000313" key="2">
    <source>
        <dbReference type="Proteomes" id="UP000297540"/>
    </source>
</evidence>